<dbReference type="PANTHER" id="PTHR47961:SF4">
    <property type="entry name" value="ACTIVATING SIGNAL COINTEGRATOR 1 COMPLEX SUBUNIT 3"/>
    <property type="match status" value="1"/>
</dbReference>
<evidence type="ECO:0000256" key="2">
    <source>
        <dbReference type="ARBA" id="ARBA00022801"/>
    </source>
</evidence>
<dbReference type="InterPro" id="IPR027417">
    <property type="entry name" value="P-loop_NTPase"/>
</dbReference>
<keyword evidence="1" id="KW-0547">Nucleotide-binding</keyword>
<dbReference type="SUPFAM" id="SSF158702">
    <property type="entry name" value="Sec63 N-terminal domain-like"/>
    <property type="match status" value="1"/>
</dbReference>
<dbReference type="InterPro" id="IPR004179">
    <property type="entry name" value="Sec63-dom"/>
</dbReference>
<feature type="non-terminal residue" evidence="7">
    <location>
        <position position="264"/>
    </location>
</feature>
<evidence type="ECO:0000256" key="1">
    <source>
        <dbReference type="ARBA" id="ARBA00022741"/>
    </source>
</evidence>
<accession>A0A0C2BY03</accession>
<dbReference type="Gene3D" id="1.10.150.20">
    <property type="entry name" value="5' to 3' exonuclease, C-terminal subdomain"/>
    <property type="match status" value="1"/>
</dbReference>
<sequence length="264" mass="30507">MSKSIEKRVWPNQSSLRQLDEFLRVDLIEKVERRKLTESQLLDLSAKELGYMFSCDGEKLYQTMRMLPRVEVDAVLKPITYTIMQVSATLTPAFVWNDRLLGKNGAQSFWLTLENIDENLIVHQERIAINKKKVRLGEVQNLIFTIPIRDHQLTNVFQLRVASEYFLVDDTVVALSMHNCILPKSYKAHTDLLPLDPLPVKTIRNEKFESIYNFSYFNPIQTQVFHCLYQTDENVLIGAPTGSGKTLCAELAMFRLLQRNPGKK</sequence>
<keyword evidence="3" id="KW-0347">Helicase</keyword>
<evidence type="ECO:0000256" key="3">
    <source>
        <dbReference type="ARBA" id="ARBA00022806"/>
    </source>
</evidence>
<keyword evidence="8" id="KW-1185">Reference proteome</keyword>
<name>A0A0C2BY03_9BILA</name>
<evidence type="ECO:0000259" key="5">
    <source>
        <dbReference type="Pfam" id="PF00270"/>
    </source>
</evidence>
<dbReference type="OrthoDB" id="5800095at2759"/>
<feature type="domain" description="SEC63" evidence="6">
    <location>
        <begin position="1"/>
        <end position="174"/>
    </location>
</feature>
<dbReference type="PANTHER" id="PTHR47961">
    <property type="entry name" value="DNA POLYMERASE THETA, PUTATIVE (AFU_ORTHOLOGUE AFUA_1G05260)-RELATED"/>
    <property type="match status" value="1"/>
</dbReference>
<dbReference type="Gene3D" id="2.60.40.150">
    <property type="entry name" value="C2 domain"/>
    <property type="match status" value="1"/>
</dbReference>
<dbReference type="Proteomes" id="UP000054047">
    <property type="component" value="Unassembled WGS sequence"/>
</dbReference>
<keyword evidence="4" id="KW-0067">ATP-binding</keyword>
<dbReference type="Pfam" id="PF00270">
    <property type="entry name" value="DEAD"/>
    <property type="match status" value="1"/>
</dbReference>
<organism evidence="7 8">
    <name type="scientific">Ancylostoma duodenale</name>
    <dbReference type="NCBI Taxonomy" id="51022"/>
    <lineage>
        <taxon>Eukaryota</taxon>
        <taxon>Metazoa</taxon>
        <taxon>Ecdysozoa</taxon>
        <taxon>Nematoda</taxon>
        <taxon>Chromadorea</taxon>
        <taxon>Rhabditida</taxon>
        <taxon>Rhabditina</taxon>
        <taxon>Rhabditomorpha</taxon>
        <taxon>Strongyloidea</taxon>
        <taxon>Ancylostomatidae</taxon>
        <taxon>Ancylostomatinae</taxon>
        <taxon>Ancylostoma</taxon>
    </lineage>
</organism>
<dbReference type="AlphaFoldDB" id="A0A0C2BY03"/>
<feature type="domain" description="DEAD/DEAH-box helicase" evidence="5">
    <location>
        <begin position="218"/>
        <end position="260"/>
    </location>
</feature>
<dbReference type="GO" id="GO:0005524">
    <property type="term" value="F:ATP binding"/>
    <property type="evidence" value="ECO:0007669"/>
    <property type="project" value="UniProtKB-KW"/>
</dbReference>
<evidence type="ECO:0000259" key="6">
    <source>
        <dbReference type="Pfam" id="PF02889"/>
    </source>
</evidence>
<dbReference type="SUPFAM" id="SSF52540">
    <property type="entry name" value="P-loop containing nucleoside triphosphate hydrolases"/>
    <property type="match status" value="1"/>
</dbReference>
<dbReference type="GO" id="GO:0003676">
    <property type="term" value="F:nucleic acid binding"/>
    <property type="evidence" value="ECO:0007669"/>
    <property type="project" value="InterPro"/>
</dbReference>
<dbReference type="InterPro" id="IPR011545">
    <property type="entry name" value="DEAD/DEAH_box_helicase_dom"/>
</dbReference>
<dbReference type="GO" id="GO:0016787">
    <property type="term" value="F:hydrolase activity"/>
    <property type="evidence" value="ECO:0007669"/>
    <property type="project" value="UniProtKB-KW"/>
</dbReference>
<gene>
    <name evidence="7" type="ORF">ANCDUO_27785</name>
</gene>
<dbReference type="Pfam" id="PF02889">
    <property type="entry name" value="Sec63"/>
    <property type="match status" value="1"/>
</dbReference>
<dbReference type="GO" id="GO:0005634">
    <property type="term" value="C:nucleus"/>
    <property type="evidence" value="ECO:0007669"/>
    <property type="project" value="TreeGrafter"/>
</dbReference>
<keyword evidence="2" id="KW-0378">Hydrolase</keyword>
<dbReference type="Gene3D" id="3.40.50.300">
    <property type="entry name" value="P-loop containing nucleotide triphosphate hydrolases"/>
    <property type="match status" value="1"/>
</dbReference>
<evidence type="ECO:0000313" key="7">
    <source>
        <dbReference type="EMBL" id="KIH42232.1"/>
    </source>
</evidence>
<protein>
    <submittedName>
        <fullName evidence="7">Sec63 domain protein</fullName>
    </submittedName>
</protein>
<reference evidence="7 8" key="1">
    <citation type="submission" date="2013-12" db="EMBL/GenBank/DDBJ databases">
        <title>Draft genome of the parsitic nematode Ancylostoma duodenale.</title>
        <authorList>
            <person name="Mitreva M."/>
        </authorList>
    </citation>
    <scope>NUCLEOTIDE SEQUENCE [LARGE SCALE GENOMIC DNA]</scope>
    <source>
        <strain evidence="7 8">Zhejiang</strain>
    </source>
</reference>
<proteinExistence type="predicted"/>
<evidence type="ECO:0000313" key="8">
    <source>
        <dbReference type="Proteomes" id="UP000054047"/>
    </source>
</evidence>
<dbReference type="GO" id="GO:0004386">
    <property type="term" value="F:helicase activity"/>
    <property type="evidence" value="ECO:0007669"/>
    <property type="project" value="UniProtKB-KW"/>
</dbReference>
<dbReference type="InterPro" id="IPR035892">
    <property type="entry name" value="C2_domain_sf"/>
</dbReference>
<evidence type="ECO:0000256" key="4">
    <source>
        <dbReference type="ARBA" id="ARBA00022840"/>
    </source>
</evidence>
<dbReference type="InterPro" id="IPR050474">
    <property type="entry name" value="Hel308_SKI2-like"/>
</dbReference>
<dbReference type="EMBL" id="KN796010">
    <property type="protein sequence ID" value="KIH42232.1"/>
    <property type="molecule type" value="Genomic_DNA"/>
</dbReference>